<comment type="subcellular location">
    <subcellularLocation>
        <location evidence="1">Membrane</location>
        <topology evidence="1">Multi-pass membrane protein</topology>
    </subcellularLocation>
</comment>
<evidence type="ECO:0000259" key="7">
    <source>
        <dbReference type="Pfam" id="PF05140"/>
    </source>
</evidence>
<feature type="domain" description="ResB-like" evidence="7">
    <location>
        <begin position="35"/>
        <end position="456"/>
    </location>
</feature>
<reference evidence="9" key="1">
    <citation type="submission" date="2016-10" db="EMBL/GenBank/DDBJ databases">
        <authorList>
            <person name="Varghese N."/>
            <person name="Submissions S."/>
        </authorList>
    </citation>
    <scope>NUCLEOTIDE SEQUENCE [LARGE SCALE GENOMIC DNA]</scope>
    <source>
        <strain evidence="9">KPR-1</strain>
    </source>
</reference>
<gene>
    <name evidence="8" type="ORF">SAMN02910418_00535</name>
</gene>
<dbReference type="InterPro" id="IPR007816">
    <property type="entry name" value="ResB-like_domain"/>
</dbReference>
<dbReference type="PANTHER" id="PTHR31566:SF0">
    <property type="entry name" value="CYTOCHROME C BIOGENESIS PROTEIN CCS1, CHLOROPLASTIC"/>
    <property type="match status" value="1"/>
</dbReference>
<evidence type="ECO:0000256" key="4">
    <source>
        <dbReference type="ARBA" id="ARBA00022989"/>
    </source>
</evidence>
<evidence type="ECO:0000256" key="3">
    <source>
        <dbReference type="ARBA" id="ARBA00022748"/>
    </source>
</evidence>
<evidence type="ECO:0000256" key="5">
    <source>
        <dbReference type="ARBA" id="ARBA00023136"/>
    </source>
</evidence>
<dbReference type="EMBL" id="FNQV01000003">
    <property type="protein sequence ID" value="SDZ91908.1"/>
    <property type="molecule type" value="Genomic_DNA"/>
</dbReference>
<dbReference type="RefSeq" id="WP_092561716.1">
    <property type="nucleotide sequence ID" value="NZ_FNQV01000003.1"/>
</dbReference>
<evidence type="ECO:0000256" key="6">
    <source>
        <dbReference type="SAM" id="Phobius"/>
    </source>
</evidence>
<feature type="transmembrane region" description="Helical" evidence="6">
    <location>
        <begin position="406"/>
        <end position="425"/>
    </location>
</feature>
<keyword evidence="9" id="KW-1185">Reference proteome</keyword>
<organism evidence="8 9">
    <name type="scientific">Bowdeniella nasicola</name>
    <dbReference type="NCBI Taxonomy" id="208480"/>
    <lineage>
        <taxon>Bacteria</taxon>
        <taxon>Bacillati</taxon>
        <taxon>Actinomycetota</taxon>
        <taxon>Actinomycetes</taxon>
        <taxon>Actinomycetales</taxon>
        <taxon>Actinomycetaceae</taxon>
        <taxon>Bowdeniella</taxon>
    </lineage>
</organism>
<feature type="transmembrane region" description="Helical" evidence="6">
    <location>
        <begin position="190"/>
        <end position="214"/>
    </location>
</feature>
<dbReference type="OrthoDB" id="9770923at2"/>
<evidence type="ECO:0000256" key="2">
    <source>
        <dbReference type="ARBA" id="ARBA00022692"/>
    </source>
</evidence>
<dbReference type="Proteomes" id="UP000199288">
    <property type="component" value="Unassembled WGS sequence"/>
</dbReference>
<dbReference type="Pfam" id="PF05140">
    <property type="entry name" value="ResB"/>
    <property type="match status" value="1"/>
</dbReference>
<dbReference type="GO" id="GO:0016020">
    <property type="term" value="C:membrane"/>
    <property type="evidence" value="ECO:0007669"/>
    <property type="project" value="UniProtKB-SubCell"/>
</dbReference>
<evidence type="ECO:0000313" key="8">
    <source>
        <dbReference type="EMBL" id="SDZ91908.1"/>
    </source>
</evidence>
<keyword evidence="3" id="KW-0201">Cytochrome c-type biogenesis</keyword>
<keyword evidence="5 6" id="KW-0472">Membrane</keyword>
<evidence type="ECO:0000256" key="1">
    <source>
        <dbReference type="ARBA" id="ARBA00004141"/>
    </source>
</evidence>
<dbReference type="PANTHER" id="PTHR31566">
    <property type="entry name" value="CYTOCHROME C BIOGENESIS PROTEIN CCS1, CHLOROPLASTIC"/>
    <property type="match status" value="1"/>
</dbReference>
<dbReference type="InterPro" id="IPR023494">
    <property type="entry name" value="Cyt_c_bgen_Ccs1/CcsB/ResB"/>
</dbReference>
<protein>
    <submittedName>
        <fullName evidence="8">Cytochrome c biogenesis protein</fullName>
    </submittedName>
</protein>
<keyword evidence="4 6" id="KW-1133">Transmembrane helix</keyword>
<proteinExistence type="predicted"/>
<feature type="transmembrane region" description="Helical" evidence="6">
    <location>
        <begin position="35"/>
        <end position="53"/>
    </location>
</feature>
<evidence type="ECO:0000313" key="9">
    <source>
        <dbReference type="Proteomes" id="UP000199288"/>
    </source>
</evidence>
<sequence>MARSDLAPAPSPTHDDVPVTEFFVRIYRFFYSKTVGLLLILAMAVVTLLGTIITQAPGSTLATAEGAEHFLTEMRPRYGGWTSILYHLGFFNIYTSWLFLIITALLAISIIACTVHRIPQLWQRATRPRTHVSGAFFTHARYRAELPAEGDAASALAALDEAAAAKGLRVVADEKDPHARYLDKNRWGPFGTVAAHASFVIILAAFAISSLAGIDEQLTVPVGSSVPVGHDSGLTLAAESFTESFYDDGSPSDYVSRLRVLEGDAVVAEQDVRVNSPLKYGGFSFHQAFYGIAADLRIVDEEGSEIYAGSVPLRFSSEDKMNSIGRIDLPEAGIDVIVVTPASGRADSPIPAGTAVIEMYPTGQTQPLDVKPVTQGQETNVAGKTVTFERERQYTGINLRQDPGTWWMWIGSILLVGGSLMTFGMRHRRIWARVIEGEDGPSVQFASAEKTDSGFGRFFTDTVTAVNERL</sequence>
<dbReference type="AlphaFoldDB" id="A0A1H3X065"/>
<name>A0A1H3X065_9ACTO</name>
<keyword evidence="2 6" id="KW-0812">Transmembrane</keyword>
<feature type="transmembrane region" description="Helical" evidence="6">
    <location>
        <begin position="84"/>
        <end position="115"/>
    </location>
</feature>
<accession>A0A1H3X065</accession>
<dbReference type="GO" id="GO:0017004">
    <property type="term" value="P:cytochrome complex assembly"/>
    <property type="evidence" value="ECO:0007669"/>
    <property type="project" value="UniProtKB-KW"/>
</dbReference>